<reference evidence="2" key="1">
    <citation type="submission" date="2020-08" db="EMBL/GenBank/DDBJ databases">
        <title>Multicomponent nature underlies the extraordinary mechanical properties of spider dragline silk.</title>
        <authorList>
            <person name="Kono N."/>
            <person name="Nakamura H."/>
            <person name="Mori M."/>
            <person name="Yoshida Y."/>
            <person name="Ohtoshi R."/>
            <person name="Malay A.D."/>
            <person name="Moran D.A.P."/>
            <person name="Tomita M."/>
            <person name="Numata K."/>
            <person name="Arakawa K."/>
        </authorList>
    </citation>
    <scope>NUCLEOTIDE SEQUENCE</scope>
</reference>
<dbReference type="EMBL" id="BMAV01007539">
    <property type="protein sequence ID" value="GFY50522.1"/>
    <property type="molecule type" value="Genomic_DNA"/>
</dbReference>
<organism evidence="2 3">
    <name type="scientific">Trichonephila inaurata madagascariensis</name>
    <dbReference type="NCBI Taxonomy" id="2747483"/>
    <lineage>
        <taxon>Eukaryota</taxon>
        <taxon>Metazoa</taxon>
        <taxon>Ecdysozoa</taxon>
        <taxon>Arthropoda</taxon>
        <taxon>Chelicerata</taxon>
        <taxon>Arachnida</taxon>
        <taxon>Araneae</taxon>
        <taxon>Araneomorphae</taxon>
        <taxon>Entelegynae</taxon>
        <taxon>Araneoidea</taxon>
        <taxon>Nephilidae</taxon>
        <taxon>Trichonephila</taxon>
        <taxon>Trichonephila inaurata</taxon>
    </lineage>
</organism>
<dbReference type="AlphaFoldDB" id="A0A8X7C1L7"/>
<name>A0A8X7C1L7_9ARAC</name>
<sequence length="82" mass="9489">MPLFARSDQTTQKLLDNMCGLRHAVRFSIQRTHLFYEAITGEIEVQGFSSYKHLDVYISLPGPVDILKNPQWQLTKGNTYFL</sequence>
<keyword evidence="3" id="KW-1185">Reference proteome</keyword>
<dbReference type="Proteomes" id="UP000886998">
    <property type="component" value="Unassembled WGS sequence"/>
</dbReference>
<protein>
    <submittedName>
        <fullName evidence="2">Uncharacterized protein</fullName>
    </submittedName>
</protein>
<evidence type="ECO:0000313" key="2">
    <source>
        <dbReference type="EMBL" id="GFY50522.1"/>
    </source>
</evidence>
<evidence type="ECO:0000313" key="3">
    <source>
        <dbReference type="Proteomes" id="UP000886998"/>
    </source>
</evidence>
<proteinExistence type="predicted"/>
<comment type="caution">
    <text evidence="2">The sequence shown here is derived from an EMBL/GenBank/DDBJ whole genome shotgun (WGS) entry which is preliminary data.</text>
</comment>
<gene>
    <name evidence="2" type="ORF">TNIN_132841</name>
    <name evidence="1" type="ORF">TNIN_357651</name>
</gene>
<accession>A0A8X7C1L7</accession>
<dbReference type="EMBL" id="BMAV01027578">
    <property type="protein sequence ID" value="GFS60447.1"/>
    <property type="molecule type" value="Genomic_DNA"/>
</dbReference>
<evidence type="ECO:0000313" key="1">
    <source>
        <dbReference type="EMBL" id="GFS60447.1"/>
    </source>
</evidence>